<feature type="domain" description="Stomatal closure-related actin-binding protein Ig" evidence="2">
    <location>
        <begin position="187"/>
        <end position="284"/>
    </location>
</feature>
<comment type="caution">
    <text evidence="5">The sequence shown here is derived from an EMBL/GenBank/DDBJ whole genome shotgun (WGS) entry which is preliminary data.</text>
</comment>
<organism evidence="5 6">
    <name type="scientific">Eleusine coracana subsp. coracana</name>
    <dbReference type="NCBI Taxonomy" id="191504"/>
    <lineage>
        <taxon>Eukaryota</taxon>
        <taxon>Viridiplantae</taxon>
        <taxon>Streptophyta</taxon>
        <taxon>Embryophyta</taxon>
        <taxon>Tracheophyta</taxon>
        <taxon>Spermatophyta</taxon>
        <taxon>Magnoliopsida</taxon>
        <taxon>Liliopsida</taxon>
        <taxon>Poales</taxon>
        <taxon>Poaceae</taxon>
        <taxon>PACMAD clade</taxon>
        <taxon>Chloridoideae</taxon>
        <taxon>Cynodonteae</taxon>
        <taxon>Eleusininae</taxon>
        <taxon>Eleusine</taxon>
    </lineage>
</organism>
<dbReference type="Gene3D" id="2.60.40.2700">
    <property type="match status" value="1"/>
</dbReference>
<dbReference type="GO" id="GO:0007015">
    <property type="term" value="P:actin filament organization"/>
    <property type="evidence" value="ECO:0007669"/>
    <property type="project" value="InterPro"/>
</dbReference>
<dbReference type="GO" id="GO:0003779">
    <property type="term" value="F:actin binding"/>
    <property type="evidence" value="ECO:0007669"/>
    <property type="project" value="InterPro"/>
</dbReference>
<dbReference type="InterPro" id="IPR032015">
    <property type="entry name" value="SCAB-Ig"/>
</dbReference>
<dbReference type="PANTHER" id="PTHR31172">
    <property type="entry name" value="STOMATAL CLOSURE-RELATED ACTIN-BINDING PROTEIN 1"/>
    <property type="match status" value="1"/>
</dbReference>
<keyword evidence="6" id="KW-1185">Reference proteome</keyword>
<name>A0AAV5DC85_ELECO</name>
<dbReference type="PANTHER" id="PTHR31172:SF4">
    <property type="entry name" value="STOMATAL CLOSURE-RELATED ACTIN-BINDING PROTEIN 1"/>
    <property type="match status" value="1"/>
</dbReference>
<gene>
    <name evidence="5" type="primary">ga25655</name>
    <name evidence="5" type="ORF">PR202_ga25655</name>
</gene>
<evidence type="ECO:0000259" key="3">
    <source>
        <dbReference type="Pfam" id="PF16712"/>
    </source>
</evidence>
<feature type="domain" description="Stomatal closure-related actin-binding protein coiled-coil" evidence="3">
    <location>
        <begin position="90"/>
        <end position="167"/>
    </location>
</feature>
<feature type="coiled-coil region" evidence="1">
    <location>
        <begin position="101"/>
        <end position="160"/>
    </location>
</feature>
<evidence type="ECO:0000313" key="5">
    <source>
        <dbReference type="EMBL" id="GJN07793.1"/>
    </source>
</evidence>
<dbReference type="Gene3D" id="2.30.29.140">
    <property type="match status" value="1"/>
</dbReference>
<dbReference type="InterPro" id="IPR032009">
    <property type="entry name" value="SCAB_CC"/>
</dbReference>
<dbReference type="Pfam" id="PF17684">
    <property type="entry name" value="SCAB-PH"/>
    <property type="match status" value="1"/>
</dbReference>
<dbReference type="Proteomes" id="UP001054889">
    <property type="component" value="Unassembled WGS sequence"/>
</dbReference>
<evidence type="ECO:0008006" key="7">
    <source>
        <dbReference type="Google" id="ProtNLM"/>
    </source>
</evidence>
<dbReference type="Pfam" id="PF16712">
    <property type="entry name" value="SCAB_CC"/>
    <property type="match status" value="1"/>
</dbReference>
<dbReference type="InterPro" id="IPR039640">
    <property type="entry name" value="SCAB"/>
</dbReference>
<reference evidence="5" key="1">
    <citation type="journal article" date="2018" name="DNA Res.">
        <title>Multiple hybrid de novo genome assembly of finger millet, an orphan allotetraploid crop.</title>
        <authorList>
            <person name="Hatakeyama M."/>
            <person name="Aluri S."/>
            <person name="Balachadran M.T."/>
            <person name="Sivarajan S.R."/>
            <person name="Patrignani A."/>
            <person name="Gruter S."/>
            <person name="Poveda L."/>
            <person name="Shimizu-Inatsugi R."/>
            <person name="Baeten J."/>
            <person name="Francoijs K.J."/>
            <person name="Nataraja K.N."/>
            <person name="Reddy Y.A.N."/>
            <person name="Phadnis S."/>
            <person name="Ravikumar R.L."/>
            <person name="Schlapbach R."/>
            <person name="Sreeman S.M."/>
            <person name="Shimizu K.K."/>
        </authorList>
    </citation>
    <scope>NUCLEOTIDE SEQUENCE</scope>
</reference>
<reference evidence="5" key="2">
    <citation type="submission" date="2021-12" db="EMBL/GenBank/DDBJ databases">
        <title>Resequencing data analysis of finger millet.</title>
        <authorList>
            <person name="Hatakeyama M."/>
            <person name="Aluri S."/>
            <person name="Balachadran M.T."/>
            <person name="Sivarajan S.R."/>
            <person name="Poveda L."/>
            <person name="Shimizu-Inatsugi R."/>
            <person name="Schlapbach R."/>
            <person name="Sreeman S.M."/>
            <person name="Shimizu K.K."/>
        </authorList>
    </citation>
    <scope>NUCLEOTIDE SEQUENCE</scope>
</reference>
<sequence length="341" mass="38057">MTKAATLDYGARPGPLRPANIIRSKFPTYKNGLNGIVIKLADGPEIPPLKEAVAKETADLLDRRQRLSVRELAMKFEKGLNTATLLSKEVEILAVQLSKREAELLQQKEEVTQLAKSLKQASEDAKRIVEEERANAHIEVESARNAVQRVQQAVQEHEKMSKSTGKQVCSWQLELHKRPKDNGPNAFDLEGLQCLGSMLRIVAQRGTSMDLSNLSIQWFRIHPNESNKEIISGATRPVYALEPHDVGRYVQAEINLDGEIVVAKTAGPVDPDAGLVDYVETLVKKPESEFNVVVLQLNGVDQPKESVHVLNVGRLRMRLMKGKSVVAKEFYSSSMQVWHNE</sequence>
<dbReference type="GO" id="GO:0010119">
    <property type="term" value="P:regulation of stomatal movement"/>
    <property type="evidence" value="ECO:0007669"/>
    <property type="project" value="InterPro"/>
</dbReference>
<dbReference type="EMBL" id="BQKI01000015">
    <property type="protein sequence ID" value="GJN07793.1"/>
    <property type="molecule type" value="Genomic_DNA"/>
</dbReference>
<accession>A0AAV5DC85</accession>
<keyword evidence="1" id="KW-0175">Coiled coil</keyword>
<dbReference type="Pfam" id="PF16709">
    <property type="entry name" value="SCAB-Ig"/>
    <property type="match status" value="1"/>
</dbReference>
<protein>
    <recommendedName>
        <fullName evidence="7">Stomatal closure-related actin-binding protein 1</fullName>
    </recommendedName>
</protein>
<evidence type="ECO:0000259" key="2">
    <source>
        <dbReference type="Pfam" id="PF16709"/>
    </source>
</evidence>
<dbReference type="AlphaFoldDB" id="A0AAV5DC85"/>
<evidence type="ECO:0000259" key="4">
    <source>
        <dbReference type="Pfam" id="PF17684"/>
    </source>
</evidence>
<feature type="domain" description="Stomatal closure-related actin-binding protein PH" evidence="4">
    <location>
        <begin position="287"/>
        <end position="337"/>
    </location>
</feature>
<evidence type="ECO:0000256" key="1">
    <source>
        <dbReference type="SAM" id="Coils"/>
    </source>
</evidence>
<evidence type="ECO:0000313" key="6">
    <source>
        <dbReference type="Proteomes" id="UP001054889"/>
    </source>
</evidence>
<dbReference type="InterPro" id="IPR041144">
    <property type="entry name" value="SCAB-PH"/>
</dbReference>
<proteinExistence type="predicted"/>